<dbReference type="AlphaFoldDB" id="A0A1L8CPM6"/>
<dbReference type="Proteomes" id="UP000231632">
    <property type="component" value="Unassembled WGS sequence"/>
</dbReference>
<dbReference type="InterPro" id="IPR036412">
    <property type="entry name" value="HAD-like_sf"/>
</dbReference>
<dbReference type="InterPro" id="IPR023214">
    <property type="entry name" value="HAD_sf"/>
</dbReference>
<dbReference type="OrthoDB" id="8558420at2"/>
<dbReference type="Pfam" id="PF00702">
    <property type="entry name" value="Hydrolase"/>
    <property type="match status" value="1"/>
</dbReference>
<dbReference type="PANTHER" id="PTHR12725:SF117">
    <property type="entry name" value="HALOACID DEHALOGENASE-LIKE HYDROLASE"/>
    <property type="match status" value="1"/>
</dbReference>
<reference evidence="1 2" key="1">
    <citation type="journal article" date="2017" name="Arch. Microbiol.">
        <title>Mariprofundus micogutta sp. nov., a novel iron-oxidizing zetaproteobacterium isolated from a deep-sea hydrothermal field at the Bayonnaise knoll of the Izu-Ogasawara arc, and a description of Mariprofundales ord. nov. and Zetaproteobacteria classis nov.</title>
        <authorList>
            <person name="Makita H."/>
            <person name="Tanaka E."/>
            <person name="Mitsunobu S."/>
            <person name="Miyazaki M."/>
            <person name="Nunoura T."/>
            <person name="Uematsu K."/>
            <person name="Takaki Y."/>
            <person name="Nishi S."/>
            <person name="Shimamura S."/>
            <person name="Takai K."/>
        </authorList>
    </citation>
    <scope>NUCLEOTIDE SEQUENCE [LARGE SCALE GENOMIC DNA]</scope>
    <source>
        <strain evidence="1 2">ET2</strain>
    </source>
</reference>
<dbReference type="Gene3D" id="3.40.50.1000">
    <property type="entry name" value="HAD superfamily/HAD-like"/>
    <property type="match status" value="1"/>
</dbReference>
<accession>A0A1L8CPM6</accession>
<evidence type="ECO:0000313" key="1">
    <source>
        <dbReference type="EMBL" id="GAV20871.1"/>
    </source>
</evidence>
<dbReference type="Gene3D" id="1.10.150.450">
    <property type="match status" value="1"/>
</dbReference>
<dbReference type="RefSeq" id="WP_072660168.1">
    <property type="nucleotide sequence ID" value="NZ_BDFD01000016.1"/>
</dbReference>
<dbReference type="InterPro" id="IPR006439">
    <property type="entry name" value="HAD-SF_hydro_IA"/>
</dbReference>
<dbReference type="SUPFAM" id="SSF56784">
    <property type="entry name" value="HAD-like"/>
    <property type="match status" value="1"/>
</dbReference>
<name>A0A1L8CPM6_9PROT</name>
<keyword evidence="2" id="KW-1185">Reference proteome</keyword>
<dbReference type="STRING" id="1921010.MMIC_P1846"/>
<dbReference type="EMBL" id="BDFD01000016">
    <property type="protein sequence ID" value="GAV20871.1"/>
    <property type="molecule type" value="Genomic_DNA"/>
</dbReference>
<comment type="caution">
    <text evidence="1">The sequence shown here is derived from an EMBL/GenBank/DDBJ whole genome shotgun (WGS) entry which is preliminary data.</text>
</comment>
<evidence type="ECO:0000313" key="2">
    <source>
        <dbReference type="Proteomes" id="UP000231632"/>
    </source>
</evidence>
<organism evidence="1 2">
    <name type="scientific">Mariprofundus micogutta</name>
    <dbReference type="NCBI Taxonomy" id="1921010"/>
    <lineage>
        <taxon>Bacteria</taxon>
        <taxon>Pseudomonadati</taxon>
        <taxon>Pseudomonadota</taxon>
        <taxon>Candidatius Mariprofundia</taxon>
        <taxon>Mariprofundales</taxon>
        <taxon>Mariprofundaceae</taxon>
        <taxon>Mariprofundus</taxon>
    </lineage>
</organism>
<gene>
    <name evidence="1" type="ORF">MMIC_P1846</name>
</gene>
<dbReference type="NCBIfam" id="TIGR01993">
    <property type="entry name" value="Pyr-5-nucltdase"/>
    <property type="match status" value="1"/>
</dbReference>
<sequence length="208" mass="23922">MPFDLAVIDLDNTLYAADNGVFARMDKRMTAFVAKELDVDHKEADRLRVKYWKEYGTTLRGMMLHHGMEAETFLHDVHDIDAHQILKRDDELDAALARLPGRKVIHTNGILEHAERILDVLGIAHHFAAIYDIRFNNYIPKPCKETLAMLIKAEGCTAERTLVVDDMADNLKVARELGCKTVWITHEPDGNWDYHMPRFHHLPDSLKL</sequence>
<dbReference type="PANTHER" id="PTHR12725">
    <property type="entry name" value="HALOACID DEHALOGENASE-LIKE HYDROLASE"/>
    <property type="match status" value="1"/>
</dbReference>
<dbReference type="SFLD" id="SFLDG01132">
    <property type="entry name" value="C1.5.3:_5'-Nucleotidase_Like"/>
    <property type="match status" value="1"/>
</dbReference>
<dbReference type="InterPro" id="IPR010237">
    <property type="entry name" value="Pyr-5-nucltdase"/>
</dbReference>
<dbReference type="SFLD" id="SFLDG01129">
    <property type="entry name" value="C1.5:_HAD__Beta-PGM__Phosphata"/>
    <property type="match status" value="1"/>
</dbReference>
<dbReference type="SFLD" id="SFLDS00003">
    <property type="entry name" value="Haloacid_Dehalogenase"/>
    <property type="match status" value="1"/>
</dbReference>
<dbReference type="NCBIfam" id="TIGR01509">
    <property type="entry name" value="HAD-SF-IA-v3"/>
    <property type="match status" value="1"/>
</dbReference>
<proteinExistence type="predicted"/>
<protein>
    <submittedName>
        <fullName evidence="1">Phosphoglycolate phosphatase</fullName>
    </submittedName>
</protein>